<feature type="region of interest" description="Disordered" evidence="2">
    <location>
        <begin position="30"/>
        <end position="70"/>
    </location>
</feature>
<dbReference type="InterPro" id="IPR005225">
    <property type="entry name" value="Small_GTP-bd"/>
</dbReference>
<dbReference type="Proteomes" id="UP000245942">
    <property type="component" value="Unassembled WGS sequence"/>
</dbReference>
<dbReference type="SUPFAM" id="SSF52540">
    <property type="entry name" value="P-loop containing nucleoside triphosphate hydrolases"/>
    <property type="match status" value="1"/>
</dbReference>
<dbReference type="RefSeq" id="XP_025350228.1">
    <property type="nucleotide sequence ID" value="XM_025491696.1"/>
</dbReference>
<organism evidence="3 4">
    <name type="scientific">Pseudomicrostroma glucosiphilum</name>
    <dbReference type="NCBI Taxonomy" id="1684307"/>
    <lineage>
        <taxon>Eukaryota</taxon>
        <taxon>Fungi</taxon>
        <taxon>Dikarya</taxon>
        <taxon>Basidiomycota</taxon>
        <taxon>Ustilaginomycotina</taxon>
        <taxon>Exobasidiomycetes</taxon>
        <taxon>Microstromatales</taxon>
        <taxon>Microstromatales incertae sedis</taxon>
        <taxon>Pseudomicrostroma</taxon>
    </lineage>
</organism>
<dbReference type="AlphaFoldDB" id="A0A316UDU8"/>
<accession>A0A316UDU8</accession>
<name>A0A316UDU8_9BASI</name>
<dbReference type="GO" id="GO:0005525">
    <property type="term" value="F:GTP binding"/>
    <property type="evidence" value="ECO:0007669"/>
    <property type="project" value="InterPro"/>
</dbReference>
<keyword evidence="4" id="KW-1185">Reference proteome</keyword>
<dbReference type="CDD" id="cd00154">
    <property type="entry name" value="Rab"/>
    <property type="match status" value="1"/>
</dbReference>
<dbReference type="Pfam" id="PF00071">
    <property type="entry name" value="Ras"/>
    <property type="match status" value="1"/>
</dbReference>
<dbReference type="InterPro" id="IPR050209">
    <property type="entry name" value="Rab_GTPases_membrane_traffic"/>
</dbReference>
<dbReference type="PROSITE" id="PS51421">
    <property type="entry name" value="RAS"/>
    <property type="match status" value="1"/>
</dbReference>
<dbReference type="FunFam" id="3.40.50.300:FF:001447">
    <property type="entry name" value="Ras-related protein Rab-1B"/>
    <property type="match status" value="1"/>
</dbReference>
<evidence type="ECO:0008006" key="5">
    <source>
        <dbReference type="Google" id="ProtNLM"/>
    </source>
</evidence>
<evidence type="ECO:0000313" key="3">
    <source>
        <dbReference type="EMBL" id="PWN23068.1"/>
    </source>
</evidence>
<evidence type="ECO:0000256" key="2">
    <source>
        <dbReference type="SAM" id="MobiDB-lite"/>
    </source>
</evidence>
<proteinExistence type="inferred from homology"/>
<dbReference type="STRING" id="1684307.A0A316UDU8"/>
<dbReference type="InterPro" id="IPR001806">
    <property type="entry name" value="Small_GTPase"/>
</dbReference>
<evidence type="ECO:0000256" key="1">
    <source>
        <dbReference type="ARBA" id="ARBA00006270"/>
    </source>
</evidence>
<dbReference type="InterPro" id="IPR027417">
    <property type="entry name" value="P-loop_NTPase"/>
</dbReference>
<sequence>MRLHLVPQYKRATDDRFLAEEAEPTVGVEFGSVTLPLTPPQDASSSTGGDAATSTASTSTSSSSAARSPNVKIQIWDTSGSEAFRGITRSYYRGAAGCLLVYDVTHRPSFTNAKSWLKDVREHAEEDAVVVLVGNRIDLAEDDGERRRVNAEEAKEWAESEG</sequence>
<dbReference type="NCBIfam" id="TIGR00231">
    <property type="entry name" value="small_GTP"/>
    <property type="match status" value="1"/>
</dbReference>
<dbReference type="GeneID" id="37013430"/>
<protein>
    <recommendedName>
        <fullName evidence="5">Ras-domain-containing protein</fullName>
    </recommendedName>
</protein>
<reference evidence="3 4" key="1">
    <citation type="journal article" date="2018" name="Mol. Biol. Evol.">
        <title>Broad Genomic Sampling Reveals a Smut Pathogenic Ancestry of the Fungal Clade Ustilaginomycotina.</title>
        <authorList>
            <person name="Kijpornyongpan T."/>
            <person name="Mondo S.J."/>
            <person name="Barry K."/>
            <person name="Sandor L."/>
            <person name="Lee J."/>
            <person name="Lipzen A."/>
            <person name="Pangilinan J."/>
            <person name="LaButti K."/>
            <person name="Hainaut M."/>
            <person name="Henrissat B."/>
            <person name="Grigoriev I.V."/>
            <person name="Spatafora J.W."/>
            <person name="Aime M.C."/>
        </authorList>
    </citation>
    <scope>NUCLEOTIDE SEQUENCE [LARGE SCALE GENOMIC DNA]</scope>
    <source>
        <strain evidence="3 4">MCA 4718</strain>
    </source>
</reference>
<dbReference type="OrthoDB" id="9989112at2759"/>
<dbReference type="Gene3D" id="3.40.50.300">
    <property type="entry name" value="P-loop containing nucleotide triphosphate hydrolases"/>
    <property type="match status" value="1"/>
</dbReference>
<feature type="compositionally biased region" description="Low complexity" evidence="2">
    <location>
        <begin position="42"/>
        <end position="66"/>
    </location>
</feature>
<dbReference type="PRINTS" id="PR00449">
    <property type="entry name" value="RASTRNSFRMNG"/>
</dbReference>
<dbReference type="GO" id="GO:0003924">
    <property type="term" value="F:GTPase activity"/>
    <property type="evidence" value="ECO:0007669"/>
    <property type="project" value="InterPro"/>
</dbReference>
<dbReference type="PROSITE" id="PS51419">
    <property type="entry name" value="RAB"/>
    <property type="match status" value="1"/>
</dbReference>
<gene>
    <name evidence="3" type="ORF">BCV69DRAFT_280683</name>
</gene>
<dbReference type="SMART" id="SM00175">
    <property type="entry name" value="RAB"/>
    <property type="match status" value="1"/>
</dbReference>
<evidence type="ECO:0000313" key="4">
    <source>
        <dbReference type="Proteomes" id="UP000245942"/>
    </source>
</evidence>
<dbReference type="EMBL" id="KZ819322">
    <property type="protein sequence ID" value="PWN23068.1"/>
    <property type="molecule type" value="Genomic_DNA"/>
</dbReference>
<dbReference type="PANTHER" id="PTHR47979">
    <property type="entry name" value="DRAB11-RELATED"/>
    <property type="match status" value="1"/>
</dbReference>
<comment type="similarity">
    <text evidence="1">Belongs to the small GTPase superfamily. Rab family.</text>
</comment>